<reference evidence="3" key="1">
    <citation type="journal article" date="2011" name="PLoS Genet.">
        <title>Genomic analysis of the necrotrophic fungal pathogens Sclerotinia sclerotiorum and Botrytis cinerea.</title>
        <authorList>
            <person name="Amselem J."/>
            <person name="Cuomo C.A."/>
            <person name="van Kan J.A."/>
            <person name="Viaud M."/>
            <person name="Benito E.P."/>
            <person name="Couloux A."/>
            <person name="Coutinho P.M."/>
            <person name="de Vries R.P."/>
            <person name="Dyer P.S."/>
            <person name="Fillinger S."/>
            <person name="Fournier E."/>
            <person name="Gout L."/>
            <person name="Hahn M."/>
            <person name="Kohn L."/>
            <person name="Lapalu N."/>
            <person name="Plummer K.M."/>
            <person name="Pradier J.M."/>
            <person name="Quevillon E."/>
            <person name="Sharon A."/>
            <person name="Simon A."/>
            <person name="ten Have A."/>
            <person name="Tudzynski B."/>
            <person name="Tudzynski P."/>
            <person name="Wincker P."/>
            <person name="Andrew M."/>
            <person name="Anthouard V."/>
            <person name="Beever R.E."/>
            <person name="Beffa R."/>
            <person name="Benoit I."/>
            <person name="Bouzid O."/>
            <person name="Brault B."/>
            <person name="Chen Z."/>
            <person name="Choquer M."/>
            <person name="Collemare J."/>
            <person name="Cotton P."/>
            <person name="Danchin E.G."/>
            <person name="Da Silva C."/>
            <person name="Gautier A."/>
            <person name="Giraud C."/>
            <person name="Giraud T."/>
            <person name="Gonzalez C."/>
            <person name="Grossetete S."/>
            <person name="Guldener U."/>
            <person name="Henrissat B."/>
            <person name="Howlett B.J."/>
            <person name="Kodira C."/>
            <person name="Kretschmer M."/>
            <person name="Lappartient A."/>
            <person name="Leroch M."/>
            <person name="Levis C."/>
            <person name="Mauceli E."/>
            <person name="Neuveglise C."/>
            <person name="Oeser B."/>
            <person name="Pearson M."/>
            <person name="Poulain J."/>
            <person name="Poussereau N."/>
            <person name="Quesneville H."/>
            <person name="Rascle C."/>
            <person name="Schumacher J."/>
            <person name="Segurens B."/>
            <person name="Sexton A."/>
            <person name="Silva E."/>
            <person name="Sirven C."/>
            <person name="Soanes D.M."/>
            <person name="Talbot N.J."/>
            <person name="Templeton M."/>
            <person name="Yandava C."/>
            <person name="Yarden O."/>
            <person name="Zeng Q."/>
            <person name="Rollins J.A."/>
            <person name="Lebrun M.H."/>
            <person name="Dickman M."/>
        </authorList>
    </citation>
    <scope>NUCLEOTIDE SEQUENCE [LARGE SCALE GENOMIC DNA]</scope>
    <source>
        <strain evidence="3">ATCC 18683 / 1980 / Ss-1</strain>
    </source>
</reference>
<keyword evidence="1" id="KW-0472">Membrane</keyword>
<dbReference type="KEGG" id="ssl:SS1G_06989"/>
<dbReference type="Proteomes" id="UP000001312">
    <property type="component" value="Unassembled WGS sequence"/>
</dbReference>
<protein>
    <submittedName>
        <fullName evidence="2">Uncharacterized protein</fullName>
    </submittedName>
</protein>
<keyword evidence="3" id="KW-1185">Reference proteome</keyword>
<dbReference type="InParanoid" id="A7ENU0"/>
<evidence type="ECO:0000313" key="3">
    <source>
        <dbReference type="Proteomes" id="UP000001312"/>
    </source>
</evidence>
<proteinExistence type="predicted"/>
<gene>
    <name evidence="2" type="ORF">SS1G_06989</name>
</gene>
<keyword evidence="1" id="KW-0812">Transmembrane</keyword>
<evidence type="ECO:0000313" key="2">
    <source>
        <dbReference type="EMBL" id="EDO04506.1"/>
    </source>
</evidence>
<dbReference type="GeneID" id="5487646"/>
<keyword evidence="1" id="KW-1133">Transmembrane helix</keyword>
<organism evidence="2 3">
    <name type="scientific">Sclerotinia sclerotiorum (strain ATCC 18683 / 1980 / Ss-1)</name>
    <name type="common">White mold</name>
    <name type="synonym">Whetzelinia sclerotiorum</name>
    <dbReference type="NCBI Taxonomy" id="665079"/>
    <lineage>
        <taxon>Eukaryota</taxon>
        <taxon>Fungi</taxon>
        <taxon>Dikarya</taxon>
        <taxon>Ascomycota</taxon>
        <taxon>Pezizomycotina</taxon>
        <taxon>Leotiomycetes</taxon>
        <taxon>Helotiales</taxon>
        <taxon>Sclerotiniaceae</taxon>
        <taxon>Sclerotinia</taxon>
    </lineage>
</organism>
<dbReference type="RefSeq" id="XP_001591543.1">
    <property type="nucleotide sequence ID" value="XM_001591493.1"/>
</dbReference>
<dbReference type="EMBL" id="CH476629">
    <property type="protein sequence ID" value="EDO04506.1"/>
    <property type="molecule type" value="Genomic_DNA"/>
</dbReference>
<feature type="transmembrane region" description="Helical" evidence="1">
    <location>
        <begin position="28"/>
        <end position="49"/>
    </location>
</feature>
<accession>A7ENU0</accession>
<name>A7ENU0_SCLS1</name>
<evidence type="ECO:0000256" key="1">
    <source>
        <dbReference type="SAM" id="Phobius"/>
    </source>
</evidence>
<sequence>MSKKGVVQTSREEKGLRRIKEKWLKFEFVEVGGIFRVWILALNVGMYHVTVVQVDR</sequence>
<dbReference type="HOGENOM" id="CLU_3015587_0_0_1"/>
<dbReference type="AlphaFoldDB" id="A7ENU0"/>